<name>A0A8H4AFV8_GIGMA</name>
<reference evidence="1 2" key="1">
    <citation type="journal article" date="2019" name="Environ. Microbiol.">
        <title>At the nexus of three kingdoms: the genome of the mycorrhizal fungus Gigaspora margarita provides insights into plant, endobacterial and fungal interactions.</title>
        <authorList>
            <person name="Venice F."/>
            <person name="Ghignone S."/>
            <person name="Salvioli di Fossalunga A."/>
            <person name="Amselem J."/>
            <person name="Novero M."/>
            <person name="Xianan X."/>
            <person name="Sedzielewska Toro K."/>
            <person name="Morin E."/>
            <person name="Lipzen A."/>
            <person name="Grigoriev I.V."/>
            <person name="Henrissat B."/>
            <person name="Martin F.M."/>
            <person name="Bonfante P."/>
        </authorList>
    </citation>
    <scope>NUCLEOTIDE SEQUENCE [LARGE SCALE GENOMIC DNA]</scope>
    <source>
        <strain evidence="1 2">BEG34</strain>
    </source>
</reference>
<gene>
    <name evidence="1" type="ORF">F8M41_021929</name>
</gene>
<dbReference type="OrthoDB" id="2401357at2759"/>
<evidence type="ECO:0000313" key="1">
    <source>
        <dbReference type="EMBL" id="KAF0490680.1"/>
    </source>
</evidence>
<evidence type="ECO:0000313" key="2">
    <source>
        <dbReference type="Proteomes" id="UP000439903"/>
    </source>
</evidence>
<accession>A0A8H4AFV8</accession>
<dbReference type="AlphaFoldDB" id="A0A8H4AFV8"/>
<dbReference type="EMBL" id="WTPW01000661">
    <property type="protein sequence ID" value="KAF0490680.1"/>
    <property type="molecule type" value="Genomic_DNA"/>
</dbReference>
<protein>
    <submittedName>
        <fullName evidence="1">Uncharacterized protein</fullName>
    </submittedName>
</protein>
<sequence length="215" mass="24745">MSLPYDSRQSRFTSFPNFQKFIDTKTVVCKYGMTISLSAAYQVSNFQRHSQSNNCRYCTNNQPSIKAFFSKSNLEENNDDNNQTNNEKNSKRCTLMCQGFNDSDYVNYIISSPASFGGGKKPEVVAKELFPEKFSENVSFSRKKLGNKERREFEKALEFEATWRLDIEALAVYHMQCETKTNNISAICNKCEQLKSNKRLNEALKAVSFNPNFML</sequence>
<organism evidence="1 2">
    <name type="scientific">Gigaspora margarita</name>
    <dbReference type="NCBI Taxonomy" id="4874"/>
    <lineage>
        <taxon>Eukaryota</taxon>
        <taxon>Fungi</taxon>
        <taxon>Fungi incertae sedis</taxon>
        <taxon>Mucoromycota</taxon>
        <taxon>Glomeromycotina</taxon>
        <taxon>Glomeromycetes</taxon>
        <taxon>Diversisporales</taxon>
        <taxon>Gigasporaceae</taxon>
        <taxon>Gigaspora</taxon>
    </lineage>
</organism>
<dbReference type="Proteomes" id="UP000439903">
    <property type="component" value="Unassembled WGS sequence"/>
</dbReference>
<proteinExistence type="predicted"/>
<keyword evidence="2" id="KW-1185">Reference proteome</keyword>
<comment type="caution">
    <text evidence="1">The sequence shown here is derived from an EMBL/GenBank/DDBJ whole genome shotgun (WGS) entry which is preliminary data.</text>
</comment>